<feature type="region of interest" description="Disordered" evidence="5">
    <location>
        <begin position="1"/>
        <end position="46"/>
    </location>
</feature>
<evidence type="ECO:0000313" key="7">
    <source>
        <dbReference type="EMBL" id="AFR93586.1"/>
    </source>
</evidence>
<evidence type="ECO:0000259" key="6">
    <source>
        <dbReference type="PROSITE" id="PS51821"/>
    </source>
</evidence>
<evidence type="ECO:0000256" key="2">
    <source>
        <dbReference type="ARBA" id="ARBA00023015"/>
    </source>
</evidence>
<dbReference type="EMBL" id="CP003821">
    <property type="protein sequence ID" value="AFR93586.1"/>
    <property type="molecule type" value="Genomic_DNA"/>
</dbReference>
<sequence>MKSQPKSHLPRLHPQADRVPTYDPPDVLGRPHSHPHRGPMPYTCSQQPARPYAYAWEYDYPYYPHSQSLDRQLSLPLQLPPPLPYPAASSYPATCAANPTTNDINSANVNKHGSTRQPTPPPPPPPASAPEPSAAGRTSELSGFQVDYTRVSPRKAVRRPRMVLEEEEEEVGGGIHVKTVILRKGADSQGIDHDQVGEIGPPPPEAYIVLRPHRVPGIVNLDGKVSGVGVGGGMGTTKGKGKYGKSIGTGVSRKGKVDVGWDDGVPGDIPTFEQWSYELEVLQSPTRGRALGLNPLSRGFPSLSAPLIVQLIVRDGSGGIIPADNSALSRRLVHVVMMVDLVSADGKQSRGVVRVCAAGSGGEVGKVGGEEDGVESSYHLRNFLGGTFRLSSTFSQSRGKEKKRGEGRGKEKKNFFIFSEMVVRTPGEYALMVRLLDIAGPPHLGTSIGVTRSLAEVLTKPFTVFHSSKFPGSIPVTELSVEFARQGERNLGQRKVRDAIAGSSEEDDG</sequence>
<dbReference type="GeneID" id="23887531"/>
<evidence type="ECO:0000256" key="1">
    <source>
        <dbReference type="ARBA" id="ARBA00004123"/>
    </source>
</evidence>
<evidence type="ECO:0000256" key="5">
    <source>
        <dbReference type="SAM" id="MobiDB-lite"/>
    </source>
</evidence>
<comment type="subcellular location">
    <subcellularLocation>
        <location evidence="1">Nucleus</location>
    </subcellularLocation>
</comment>
<organism evidence="7 8">
    <name type="scientific">Cryptococcus neoformans (strain H99 / ATCC 208821 / CBS 10515 / FGSC 9487)</name>
    <name type="common">Cryptococcus neoformans var. grubii serotype A</name>
    <dbReference type="NCBI Taxonomy" id="235443"/>
    <lineage>
        <taxon>Eukaryota</taxon>
        <taxon>Fungi</taxon>
        <taxon>Dikarya</taxon>
        <taxon>Basidiomycota</taxon>
        <taxon>Agaricomycotina</taxon>
        <taxon>Tremellomycetes</taxon>
        <taxon>Tremellales</taxon>
        <taxon>Cryptococcaceae</taxon>
        <taxon>Cryptococcus</taxon>
        <taxon>Cryptococcus neoformans species complex</taxon>
    </lineage>
</organism>
<evidence type="ECO:0000313" key="8">
    <source>
        <dbReference type="Proteomes" id="UP000010091"/>
    </source>
</evidence>
<dbReference type="VEuPathDB" id="FungiDB:CNAG_04086"/>
<dbReference type="RefSeq" id="XP_012047669.1">
    <property type="nucleotide sequence ID" value="XM_012192279.1"/>
</dbReference>
<evidence type="ECO:0000256" key="3">
    <source>
        <dbReference type="ARBA" id="ARBA00023163"/>
    </source>
</evidence>
<dbReference type="Pfam" id="PF11754">
    <property type="entry name" value="Velvet"/>
    <property type="match status" value="1"/>
</dbReference>
<keyword evidence="3" id="KW-0804">Transcription</keyword>
<dbReference type="GO" id="GO:0005634">
    <property type="term" value="C:nucleus"/>
    <property type="evidence" value="ECO:0007669"/>
    <property type="project" value="UniProtKB-SubCell"/>
</dbReference>
<keyword evidence="2" id="KW-0805">Transcription regulation</keyword>
<evidence type="ECO:0000256" key="4">
    <source>
        <dbReference type="ARBA" id="ARBA00023242"/>
    </source>
</evidence>
<dbReference type="AlphaFoldDB" id="J9VJI6"/>
<feature type="domain" description="Velvet" evidence="6">
    <location>
        <begin position="272"/>
        <end position="493"/>
    </location>
</feature>
<dbReference type="PROSITE" id="PS51821">
    <property type="entry name" value="VELVET"/>
    <property type="match status" value="1"/>
</dbReference>
<gene>
    <name evidence="7" type="ORF">CNAG_04086</name>
</gene>
<feature type="compositionally biased region" description="Polar residues" evidence="5">
    <location>
        <begin position="97"/>
        <end position="117"/>
    </location>
</feature>
<dbReference type="InterPro" id="IPR038491">
    <property type="entry name" value="Velvet_dom_sf"/>
</dbReference>
<dbReference type="Proteomes" id="UP000010091">
    <property type="component" value="Chromosome 2"/>
</dbReference>
<dbReference type="InterPro" id="IPR037525">
    <property type="entry name" value="Velvet_dom"/>
</dbReference>
<dbReference type="PANTHER" id="PTHR33572:SF3">
    <property type="entry name" value="VELVET COMPLEX SUBUNIT B"/>
    <property type="match status" value="1"/>
</dbReference>
<accession>J9VJI6</accession>
<keyword evidence="4" id="KW-0539">Nucleus</keyword>
<feature type="compositionally biased region" description="Pro residues" evidence="5">
    <location>
        <begin position="118"/>
        <end position="129"/>
    </location>
</feature>
<feature type="region of interest" description="Disordered" evidence="5">
    <location>
        <begin position="94"/>
        <end position="147"/>
    </location>
</feature>
<keyword evidence="8" id="KW-1185">Reference proteome</keyword>
<proteinExistence type="predicted"/>
<dbReference type="Gene3D" id="2.60.40.3960">
    <property type="entry name" value="Velvet domain"/>
    <property type="match status" value="1"/>
</dbReference>
<dbReference type="InterPro" id="IPR021740">
    <property type="entry name" value="Velvet"/>
</dbReference>
<dbReference type="HOGENOM" id="CLU_535294_0_0_1"/>
<dbReference type="KEGG" id="cng:CNAG_04086"/>
<name>J9VJI6_CRYN9</name>
<protein>
    <recommendedName>
        <fullName evidence="6">Velvet domain-containing protein</fullName>
    </recommendedName>
</protein>
<dbReference type="OrthoDB" id="3056235at2759"/>
<dbReference type="PANTHER" id="PTHR33572">
    <property type="entry name" value="SPORE DEVELOPMENT REGULATOR VOSA"/>
    <property type="match status" value="1"/>
</dbReference>
<reference evidence="7 8" key="1">
    <citation type="journal article" date="2014" name="PLoS Genet.">
        <title>Analysis of the genome and transcriptome of Cryptococcus neoformans var. grubii reveals complex RNA expression and microevolution leading to virulence attenuation.</title>
        <authorList>
            <person name="Janbon G."/>
            <person name="Ormerod K.L."/>
            <person name="Paulet D."/>
            <person name="Byrnes E.J.III."/>
            <person name="Yadav V."/>
            <person name="Chatterjee G."/>
            <person name="Mullapudi N."/>
            <person name="Hon C.C."/>
            <person name="Billmyre R.B."/>
            <person name="Brunel F."/>
            <person name="Bahn Y.S."/>
            <person name="Chen W."/>
            <person name="Chen Y."/>
            <person name="Chow E.W."/>
            <person name="Coppee J.Y."/>
            <person name="Floyd-Averette A."/>
            <person name="Gaillardin C."/>
            <person name="Gerik K.J."/>
            <person name="Goldberg J."/>
            <person name="Gonzalez-Hilarion S."/>
            <person name="Gujja S."/>
            <person name="Hamlin J.L."/>
            <person name="Hsueh Y.P."/>
            <person name="Ianiri G."/>
            <person name="Jones S."/>
            <person name="Kodira C.D."/>
            <person name="Kozubowski L."/>
            <person name="Lam W."/>
            <person name="Marra M."/>
            <person name="Mesner L.D."/>
            <person name="Mieczkowski P.A."/>
            <person name="Moyrand F."/>
            <person name="Nielsen K."/>
            <person name="Proux C."/>
            <person name="Rossignol T."/>
            <person name="Schein J.E."/>
            <person name="Sun S."/>
            <person name="Wollschlaeger C."/>
            <person name="Wood I.A."/>
            <person name="Zeng Q."/>
            <person name="Neuveglise C."/>
            <person name="Newlon C.S."/>
            <person name="Perfect J.R."/>
            <person name="Lodge J.K."/>
            <person name="Idnurm A."/>
            <person name="Stajich J.E."/>
            <person name="Kronstad J.W."/>
            <person name="Sanyal K."/>
            <person name="Heitman J."/>
            <person name="Fraser J.A."/>
            <person name="Cuomo C.A."/>
            <person name="Dietrich F.S."/>
        </authorList>
    </citation>
    <scope>NUCLEOTIDE SEQUENCE [LARGE SCALE GENOMIC DNA]</scope>
    <source>
        <strain evidence="8">H99 / ATCC 208821 / CBS 10515 / FGSC 9487</strain>
    </source>
</reference>